<protein>
    <submittedName>
        <fullName evidence="9">Serine/threonine protein kinase</fullName>
    </submittedName>
</protein>
<organism evidence="9 10">
    <name type="scientific">Trypanosoma rangeli SC58</name>
    <dbReference type="NCBI Taxonomy" id="429131"/>
    <lineage>
        <taxon>Eukaryota</taxon>
        <taxon>Discoba</taxon>
        <taxon>Euglenozoa</taxon>
        <taxon>Kinetoplastea</taxon>
        <taxon>Metakinetoplastina</taxon>
        <taxon>Trypanosomatida</taxon>
        <taxon>Trypanosomatidae</taxon>
        <taxon>Trypanosoma</taxon>
        <taxon>Herpetosoma</taxon>
    </lineage>
</organism>
<keyword evidence="4 9" id="KW-0418">Kinase</keyword>
<dbReference type="GO" id="GO:0005634">
    <property type="term" value="C:nucleus"/>
    <property type="evidence" value="ECO:0007669"/>
    <property type="project" value="TreeGrafter"/>
</dbReference>
<evidence type="ECO:0000259" key="8">
    <source>
        <dbReference type="PROSITE" id="PS50011"/>
    </source>
</evidence>
<sequence length="853" mass="94710">MTYKRTIVTQLEACRRDTGSPSFGSPLYKGTSSQQEWNLPVATQSTQFRSESQESPPFHQYMPPRPIKSQTGKTFGTEVDNTAQRSSPVQNLNSAIPCSPSPLAEARYPCLGGPYRPASSTGSRPCGEVAPATSSSPPQRAASAIMPPPRTKVTYYDGCGIIVEERDPLTREVMCTYSCGSLLGTGGFAQVYEFKDLETNAQYAGKIIDKGNLVRRGSEAKLRMEIDIHSRVRHPHIVRFVKAFQDDSYHYILLEQCSKKSLMDLSKERGVFTTGEIQYIMTQIVSAVEYMHSNLVIHRDLKLGNIMIDASGNMKVGDFGFASELASASDKKKTTCGTPNYIAPEVLATEKTGLGYGLEADVWSLGVILYALAFGTPPFETKDIKATYNRILRVYYRFPTGMAVPESCKELIQWMLQKQPKQRPSPAQILSHSFLCHPTPAGTVPRLLLPPQAPRSTSSNGRGSPLWASPIAIHSPFAYCDALPTDYQKHVLQKEEHKPRTDHELQMTLHEFLKENDCISEAASEVRHSRTRGKLVLPKPPSPSVMLRSSVHSNKYGYGFLAYQGGKQYPIVFLNDKTKLIYNVDADTVFYYGRASMQTVAPGAGNRSPLLSEELAAKGFRDELVVFPNASTVLTQRNTGKDAASCLEANAAKKLAITKFFVPYLEGSRRDEHTVTMPCASREWRPAWDTELFASRGAGDEQGDIVYVKDAVLKSLYKLTGEYRDVDIQLLVARMSDGSFHVSVRCNDTSQPLFRPKYNTLESAEDSLPWCLDILVYAGFSAVMVMEAKKDVLAFSFCDIRRDTKTVKDGRVYFAAGSTTQARSIMLPTALLRTVTILLRKSRYCNGIVDCFC</sequence>
<gene>
    <name evidence="9" type="ORF">TRSC58_06572</name>
</gene>
<keyword evidence="5 6" id="KW-0067">ATP-binding</keyword>
<dbReference type="VEuPathDB" id="TriTrypDB:TRSC58_06572"/>
<dbReference type="EMBL" id="AUPL01006572">
    <property type="protein sequence ID" value="ESL05766.1"/>
    <property type="molecule type" value="Genomic_DNA"/>
</dbReference>
<accession>A0A061IV58</accession>
<dbReference type="InterPro" id="IPR011009">
    <property type="entry name" value="Kinase-like_dom_sf"/>
</dbReference>
<proteinExistence type="predicted"/>
<feature type="compositionally biased region" description="Polar residues" evidence="7">
    <location>
        <begin position="30"/>
        <end position="55"/>
    </location>
</feature>
<dbReference type="Gene3D" id="1.10.510.10">
    <property type="entry name" value="Transferase(Phosphotransferase) domain 1"/>
    <property type="match status" value="1"/>
</dbReference>
<dbReference type="PANTHER" id="PTHR24345">
    <property type="entry name" value="SERINE/THREONINE-PROTEIN KINASE PLK"/>
    <property type="match status" value="1"/>
</dbReference>
<evidence type="ECO:0000313" key="10">
    <source>
        <dbReference type="Proteomes" id="UP000031737"/>
    </source>
</evidence>
<evidence type="ECO:0000256" key="1">
    <source>
        <dbReference type="ARBA" id="ARBA00022527"/>
    </source>
</evidence>
<dbReference type="InterPro" id="IPR008271">
    <property type="entry name" value="Ser/Thr_kinase_AS"/>
</dbReference>
<feature type="binding site" evidence="6">
    <location>
        <position position="206"/>
    </location>
    <ligand>
        <name>ATP</name>
        <dbReference type="ChEBI" id="CHEBI:30616"/>
    </ligand>
</feature>
<keyword evidence="10" id="KW-1185">Reference proteome</keyword>
<dbReference type="FunFam" id="3.30.200.20:FF:000042">
    <property type="entry name" value="Aurora kinase A"/>
    <property type="match status" value="1"/>
</dbReference>
<evidence type="ECO:0000256" key="4">
    <source>
        <dbReference type="ARBA" id="ARBA00022777"/>
    </source>
</evidence>
<feature type="region of interest" description="Disordered" evidence="7">
    <location>
        <begin position="117"/>
        <end position="145"/>
    </location>
</feature>
<evidence type="ECO:0000256" key="5">
    <source>
        <dbReference type="ARBA" id="ARBA00022840"/>
    </source>
</evidence>
<dbReference type="FunFam" id="1.10.510.10:FF:000571">
    <property type="entry name" value="Maternal embryonic leucine zipper kinase"/>
    <property type="match status" value="1"/>
</dbReference>
<dbReference type="InterPro" id="IPR000719">
    <property type="entry name" value="Prot_kinase_dom"/>
</dbReference>
<dbReference type="Gene3D" id="3.30.200.20">
    <property type="entry name" value="Phosphorylase Kinase, domain 1"/>
    <property type="match status" value="1"/>
</dbReference>
<keyword evidence="1 9" id="KW-0723">Serine/threonine-protein kinase</keyword>
<dbReference type="Pfam" id="PF00069">
    <property type="entry name" value="Pkinase"/>
    <property type="match status" value="1"/>
</dbReference>
<dbReference type="Proteomes" id="UP000031737">
    <property type="component" value="Unassembled WGS sequence"/>
</dbReference>
<dbReference type="OrthoDB" id="408964at2759"/>
<evidence type="ECO:0000256" key="6">
    <source>
        <dbReference type="PROSITE-ProRule" id="PRU10141"/>
    </source>
</evidence>
<evidence type="ECO:0000256" key="7">
    <source>
        <dbReference type="SAM" id="MobiDB-lite"/>
    </source>
</evidence>
<dbReference type="PROSITE" id="PS50011">
    <property type="entry name" value="PROTEIN_KINASE_DOM"/>
    <property type="match status" value="1"/>
</dbReference>
<dbReference type="SMART" id="SM00220">
    <property type="entry name" value="S_TKc"/>
    <property type="match status" value="1"/>
</dbReference>
<evidence type="ECO:0000313" key="9">
    <source>
        <dbReference type="EMBL" id="ESL05766.1"/>
    </source>
</evidence>
<comment type="caution">
    <text evidence="9">The sequence shown here is derived from an EMBL/GenBank/DDBJ whole genome shotgun (WGS) entry which is preliminary data.</text>
</comment>
<keyword evidence="2" id="KW-0808">Transferase</keyword>
<evidence type="ECO:0000256" key="2">
    <source>
        <dbReference type="ARBA" id="ARBA00022679"/>
    </source>
</evidence>
<dbReference type="GO" id="GO:0004674">
    <property type="term" value="F:protein serine/threonine kinase activity"/>
    <property type="evidence" value="ECO:0007669"/>
    <property type="project" value="UniProtKB-KW"/>
</dbReference>
<dbReference type="SUPFAM" id="SSF56112">
    <property type="entry name" value="Protein kinase-like (PK-like)"/>
    <property type="match status" value="1"/>
</dbReference>
<dbReference type="PROSITE" id="PS00108">
    <property type="entry name" value="PROTEIN_KINASE_ST"/>
    <property type="match status" value="1"/>
</dbReference>
<dbReference type="CDD" id="cd14099">
    <property type="entry name" value="STKc_PLK"/>
    <property type="match status" value="1"/>
</dbReference>
<evidence type="ECO:0000256" key="3">
    <source>
        <dbReference type="ARBA" id="ARBA00022741"/>
    </source>
</evidence>
<dbReference type="PANTHER" id="PTHR24345:SF0">
    <property type="entry name" value="CELL CYCLE SERINE_THREONINE-PROTEIN KINASE CDC5_MSD2"/>
    <property type="match status" value="1"/>
</dbReference>
<dbReference type="AlphaFoldDB" id="A0A061IV58"/>
<dbReference type="InterPro" id="IPR017441">
    <property type="entry name" value="Protein_kinase_ATP_BS"/>
</dbReference>
<feature type="domain" description="Protein kinase" evidence="8">
    <location>
        <begin position="177"/>
        <end position="435"/>
    </location>
</feature>
<dbReference type="PROSITE" id="PS00107">
    <property type="entry name" value="PROTEIN_KINASE_ATP"/>
    <property type="match status" value="1"/>
</dbReference>
<reference evidence="9 10" key="1">
    <citation type="submission" date="2013-07" db="EMBL/GenBank/DDBJ databases">
        <authorList>
            <person name="Stoco P.H."/>
            <person name="Wagner G."/>
            <person name="Gerber A."/>
            <person name="Zaha A."/>
            <person name="Thompson C."/>
            <person name="Bartholomeu D.C."/>
            <person name="Luckemeyer D.D."/>
            <person name="Bahia D."/>
            <person name="Loreto E."/>
            <person name="Prestes E.B."/>
            <person name="Lima F.M."/>
            <person name="Rodrigues-Luiz G."/>
            <person name="Vallejo G.A."/>
            <person name="Filho J.F."/>
            <person name="Monteiro K.M."/>
            <person name="Tyler K.M."/>
            <person name="de Almeida L.G."/>
            <person name="Ortiz M.F."/>
            <person name="Siervo M.A."/>
            <person name="de Moraes M.H."/>
            <person name="Cunha O.L."/>
            <person name="Mendonca-Neto R."/>
            <person name="Silva R."/>
            <person name="Teixeira S.M."/>
            <person name="Murta S.M."/>
            <person name="Sincero T.C."/>
            <person name="Mendes T.A."/>
            <person name="Urmenyi T.P."/>
            <person name="Silva V.G."/>
            <person name="da Rocha W.D."/>
            <person name="Andersson B."/>
            <person name="Romanha A.J."/>
            <person name="Steindel M."/>
            <person name="de Vasconcelos A.T."/>
            <person name="Grisard E.C."/>
        </authorList>
    </citation>
    <scope>NUCLEOTIDE SEQUENCE [LARGE SCALE GENOMIC DNA]</scope>
    <source>
        <strain evidence="9 10">SC58</strain>
    </source>
</reference>
<dbReference type="GO" id="GO:0005524">
    <property type="term" value="F:ATP binding"/>
    <property type="evidence" value="ECO:0007669"/>
    <property type="project" value="UniProtKB-UniRule"/>
</dbReference>
<keyword evidence="3 6" id="KW-0547">Nucleotide-binding</keyword>
<feature type="region of interest" description="Disordered" evidence="7">
    <location>
        <begin position="16"/>
        <end position="74"/>
    </location>
</feature>
<name>A0A061IV58_TRYRA</name>